<dbReference type="PROSITE" id="PS52016">
    <property type="entry name" value="TONB_DEPENDENT_REC_3"/>
    <property type="match status" value="1"/>
</dbReference>
<dbReference type="GO" id="GO:0044718">
    <property type="term" value="P:siderophore transmembrane transport"/>
    <property type="evidence" value="ECO:0007669"/>
    <property type="project" value="TreeGrafter"/>
</dbReference>
<evidence type="ECO:0000256" key="4">
    <source>
        <dbReference type="ARBA" id="ARBA00022692"/>
    </source>
</evidence>
<dbReference type="Gene3D" id="2.60.40.1120">
    <property type="entry name" value="Carboxypeptidase-like, regulatory domain"/>
    <property type="match status" value="1"/>
</dbReference>
<accession>A0A173S4M5</accession>
<dbReference type="Pfam" id="PF00593">
    <property type="entry name" value="TonB_dep_Rec_b-barrel"/>
    <property type="match status" value="1"/>
</dbReference>
<feature type="domain" description="TonB-dependent receptor-like beta-barrel" evidence="13">
    <location>
        <begin position="418"/>
        <end position="878"/>
    </location>
</feature>
<evidence type="ECO:0000313" key="15">
    <source>
        <dbReference type="EMBL" id="CUM85282.1"/>
    </source>
</evidence>
<feature type="chain" id="PRO_5008011264" evidence="12">
    <location>
        <begin position="22"/>
        <end position="917"/>
    </location>
</feature>
<dbReference type="Gene3D" id="2.40.170.20">
    <property type="entry name" value="TonB-dependent receptor, beta-barrel domain"/>
    <property type="match status" value="1"/>
</dbReference>
<keyword evidence="8 15" id="KW-0675">Receptor</keyword>
<gene>
    <name evidence="15" type="ORF">ERS852429_00897</name>
</gene>
<keyword evidence="5 12" id="KW-0732">Signal</keyword>
<proteinExistence type="inferred from homology"/>
<evidence type="ECO:0000256" key="11">
    <source>
        <dbReference type="RuleBase" id="RU003357"/>
    </source>
</evidence>
<evidence type="ECO:0000256" key="6">
    <source>
        <dbReference type="ARBA" id="ARBA00023077"/>
    </source>
</evidence>
<keyword evidence="3 10" id="KW-1134">Transmembrane beta strand</keyword>
<dbReference type="InterPro" id="IPR008969">
    <property type="entry name" value="CarboxyPept-like_regulatory"/>
</dbReference>
<dbReference type="Pfam" id="PF07715">
    <property type="entry name" value="Plug"/>
    <property type="match status" value="1"/>
</dbReference>
<comment type="similarity">
    <text evidence="10 11">Belongs to the TonB-dependent receptor family.</text>
</comment>
<dbReference type="AlphaFoldDB" id="A0A173S4M5"/>
<dbReference type="SUPFAM" id="SSF56935">
    <property type="entry name" value="Porins"/>
    <property type="match status" value="1"/>
</dbReference>
<keyword evidence="9 10" id="KW-0998">Cell outer membrane</keyword>
<dbReference type="InterPro" id="IPR039426">
    <property type="entry name" value="TonB-dep_rcpt-like"/>
</dbReference>
<dbReference type="InterPro" id="IPR036942">
    <property type="entry name" value="Beta-barrel_TonB_sf"/>
</dbReference>
<evidence type="ECO:0000256" key="9">
    <source>
        <dbReference type="ARBA" id="ARBA00023237"/>
    </source>
</evidence>
<feature type="domain" description="TonB-dependent receptor plug" evidence="14">
    <location>
        <begin position="254"/>
        <end position="352"/>
    </location>
</feature>
<evidence type="ECO:0000256" key="7">
    <source>
        <dbReference type="ARBA" id="ARBA00023136"/>
    </source>
</evidence>
<evidence type="ECO:0000256" key="5">
    <source>
        <dbReference type="ARBA" id="ARBA00022729"/>
    </source>
</evidence>
<evidence type="ECO:0000256" key="10">
    <source>
        <dbReference type="PROSITE-ProRule" id="PRU01360"/>
    </source>
</evidence>
<protein>
    <submittedName>
        <fullName evidence="15">Outer membrane cobalamin receptor protein</fullName>
    </submittedName>
</protein>
<organism evidence="15 16">
    <name type="scientific">Parabacteroides distasonis</name>
    <dbReference type="NCBI Taxonomy" id="823"/>
    <lineage>
        <taxon>Bacteria</taxon>
        <taxon>Pseudomonadati</taxon>
        <taxon>Bacteroidota</taxon>
        <taxon>Bacteroidia</taxon>
        <taxon>Bacteroidales</taxon>
        <taxon>Tannerellaceae</taxon>
        <taxon>Parabacteroides</taxon>
    </lineage>
</organism>
<dbReference type="GO" id="GO:0009279">
    <property type="term" value="C:cell outer membrane"/>
    <property type="evidence" value="ECO:0007669"/>
    <property type="project" value="UniProtKB-SubCell"/>
</dbReference>
<dbReference type="Gene3D" id="2.170.130.10">
    <property type="entry name" value="TonB-dependent receptor, plug domain"/>
    <property type="match status" value="1"/>
</dbReference>
<dbReference type="PANTHER" id="PTHR30069:SF29">
    <property type="entry name" value="HEMOGLOBIN AND HEMOGLOBIN-HAPTOGLOBIN-BINDING PROTEIN 1-RELATED"/>
    <property type="match status" value="1"/>
</dbReference>
<evidence type="ECO:0000256" key="1">
    <source>
        <dbReference type="ARBA" id="ARBA00004571"/>
    </source>
</evidence>
<dbReference type="RefSeq" id="WP_057318842.1">
    <property type="nucleotide sequence ID" value="NZ_CYXP01000001.1"/>
</dbReference>
<dbReference type="EMBL" id="CYXP01000001">
    <property type="protein sequence ID" value="CUM85282.1"/>
    <property type="molecule type" value="Genomic_DNA"/>
</dbReference>
<dbReference type="InterPro" id="IPR000531">
    <property type="entry name" value="Beta-barrel_TonB"/>
</dbReference>
<reference evidence="15 16" key="1">
    <citation type="submission" date="2015-09" db="EMBL/GenBank/DDBJ databases">
        <authorList>
            <consortium name="Pathogen Informatics"/>
        </authorList>
    </citation>
    <scope>NUCLEOTIDE SEQUENCE [LARGE SCALE GENOMIC DNA]</scope>
    <source>
        <strain evidence="15 16">2789STDY5608872</strain>
    </source>
</reference>
<dbReference type="InterPro" id="IPR037066">
    <property type="entry name" value="Plug_dom_sf"/>
</dbReference>
<evidence type="ECO:0000256" key="8">
    <source>
        <dbReference type="ARBA" id="ARBA00023170"/>
    </source>
</evidence>
<evidence type="ECO:0000259" key="14">
    <source>
        <dbReference type="Pfam" id="PF07715"/>
    </source>
</evidence>
<dbReference type="GO" id="GO:0015344">
    <property type="term" value="F:siderophore uptake transmembrane transporter activity"/>
    <property type="evidence" value="ECO:0007669"/>
    <property type="project" value="TreeGrafter"/>
</dbReference>
<keyword evidence="4 10" id="KW-0812">Transmembrane</keyword>
<evidence type="ECO:0000256" key="3">
    <source>
        <dbReference type="ARBA" id="ARBA00022452"/>
    </source>
</evidence>
<dbReference type="PANTHER" id="PTHR30069">
    <property type="entry name" value="TONB-DEPENDENT OUTER MEMBRANE RECEPTOR"/>
    <property type="match status" value="1"/>
</dbReference>
<keyword evidence="6 11" id="KW-0798">TonB box</keyword>
<evidence type="ECO:0000259" key="13">
    <source>
        <dbReference type="Pfam" id="PF00593"/>
    </source>
</evidence>
<name>A0A173S4M5_PARDI</name>
<dbReference type="InterPro" id="IPR012910">
    <property type="entry name" value="Plug_dom"/>
</dbReference>
<keyword evidence="2 10" id="KW-0813">Transport</keyword>
<evidence type="ECO:0000313" key="16">
    <source>
        <dbReference type="Proteomes" id="UP000095591"/>
    </source>
</evidence>
<dbReference type="Proteomes" id="UP000095591">
    <property type="component" value="Unassembled WGS sequence"/>
</dbReference>
<dbReference type="SUPFAM" id="SSF49464">
    <property type="entry name" value="Carboxypeptidase regulatory domain-like"/>
    <property type="match status" value="1"/>
</dbReference>
<evidence type="ECO:0000256" key="2">
    <source>
        <dbReference type="ARBA" id="ARBA00022448"/>
    </source>
</evidence>
<keyword evidence="7 10" id="KW-0472">Membrane</keyword>
<evidence type="ECO:0000256" key="12">
    <source>
        <dbReference type="SAM" id="SignalP"/>
    </source>
</evidence>
<comment type="subcellular location">
    <subcellularLocation>
        <location evidence="1 10">Cell outer membrane</location>
        <topology evidence="1 10">Multi-pass membrane protein</topology>
    </subcellularLocation>
</comment>
<sequence>MRKSLYIGMVMCLLSGWTARAQRTVDLDFRQVTLNVVFDAIERQTGQPVYRQPLETDSMVVSVHSEKEEPLVALRRALEGTPFQVSSYGGAFFVLRDNTLMTSLPENFFLREKRREGDGDEEGSGISLMASRKQQKATSENKVYEIGDASGKAADRVTVTGNISDFKTGEPMVGVAIFVKDPMIGATTDAYGYYTLRLPPGRHELYIQGMGMKDTRRQIMLYSDGKLDIELEEQVYTLKEVTISSEKIANVRNTTMGVERLKVKDIKNIPMAFGEVDIMKVVMSLPGVKAVGEASSGFNVRGGATDQNLILFNDGTVYNPTHLFGFFSVFNPDVVKDMELYKSSIPAKYGGRISSVLDINSREGNKKEFKGSASIGLLTSRLTLEGPLFSEKTSFIVGGRTTYSDWILKKLPEKSGYKDGNAGFYDLNATINHKFDERNNLYLNGYYSHDRFRFNADERYAYENANASVKWRHIFSDRFTGVLTAGYDHYGYNTRNTDNPVNAYSLSFRIDQMYGKMDFTHYLSDKHTLDFGASSLFYGLEPGKYLPYGGESLVKEDRMEKEKAVESAIYVGDRWDITSQLSLNVGVRYSMFNVLGPRTYNLYADDQLPSLATVTGTVDKTGAFKTYHGPEFRVSARYAFTEDFSVKAGFNTMRQNIHKLSNTTIMSPTDTWKLSDANIKPQTGMQVAAGLYRNFLNNTIEVSLEGYYKTMKDYLDYRNGAELLMNHHIETDVLRTEGRAYGVELMVKKTQGKLNGWVSYTYSRTQLRQNDPMIVTPVNKGDWYAADFDKPHDLKFVGNYKFTHRFSFSLNCDYSTGRPITLPVSKYHYGGGEFVYYSDRNQYRIPDFFRMDASFNIEPSHHLTLLTHSTISFGVYNLTGRKNAYSVYYISENGKLKGYKMAIFGVPIPFVSYNIKF</sequence>
<feature type="signal peptide" evidence="12">
    <location>
        <begin position="1"/>
        <end position="21"/>
    </location>
</feature>
<dbReference type="Pfam" id="PF13715">
    <property type="entry name" value="CarbopepD_reg_2"/>
    <property type="match status" value="1"/>
</dbReference>